<dbReference type="Gene3D" id="3.40.50.1820">
    <property type="entry name" value="alpha/beta hydrolase"/>
    <property type="match status" value="1"/>
</dbReference>
<dbReference type="GO" id="GO:0004601">
    <property type="term" value="F:peroxidase activity"/>
    <property type="evidence" value="ECO:0007669"/>
    <property type="project" value="UniProtKB-KW"/>
</dbReference>
<organism evidence="2 3">
    <name type="scientific">Hyphomicrobium nitrativorans NL23</name>
    <dbReference type="NCBI Taxonomy" id="1029756"/>
    <lineage>
        <taxon>Bacteria</taxon>
        <taxon>Pseudomonadati</taxon>
        <taxon>Pseudomonadota</taxon>
        <taxon>Alphaproteobacteria</taxon>
        <taxon>Hyphomicrobiales</taxon>
        <taxon>Hyphomicrobiaceae</taxon>
        <taxon>Hyphomicrobium</taxon>
    </lineage>
</organism>
<dbReference type="OrthoDB" id="7958481at2"/>
<evidence type="ECO:0000259" key="1">
    <source>
        <dbReference type="Pfam" id="PF00561"/>
    </source>
</evidence>
<name>V5SCT1_9HYPH</name>
<dbReference type="PANTHER" id="PTHR43798">
    <property type="entry name" value="MONOACYLGLYCEROL LIPASE"/>
    <property type="match status" value="1"/>
</dbReference>
<dbReference type="EMBL" id="CP006912">
    <property type="protein sequence ID" value="AHB47840.1"/>
    <property type="molecule type" value="Genomic_DNA"/>
</dbReference>
<dbReference type="GO" id="GO:0016020">
    <property type="term" value="C:membrane"/>
    <property type="evidence" value="ECO:0007669"/>
    <property type="project" value="TreeGrafter"/>
</dbReference>
<reference evidence="2 3" key="1">
    <citation type="journal article" date="2014" name="Genome Announc.">
        <title>Complete Genome Sequence of Hyphomicrobium nitrativorans Strain NL23, a Denitrifying Bacterium Isolated from Biofilm of a Methanol-Fed Denitrification System Treating Seawater at the Montreal Biodome.</title>
        <authorList>
            <person name="Martineau C."/>
            <person name="Villeneuve C."/>
            <person name="Mauffrey F."/>
            <person name="Villemur R."/>
        </authorList>
    </citation>
    <scope>NUCLEOTIDE SEQUENCE [LARGE SCALE GENOMIC DNA]</scope>
    <source>
        <strain evidence="2">NL23</strain>
    </source>
</reference>
<keyword evidence="3" id="KW-1185">Reference proteome</keyword>
<dbReference type="InterPro" id="IPR029058">
    <property type="entry name" value="AB_hydrolase_fold"/>
</dbReference>
<evidence type="ECO:0000313" key="3">
    <source>
        <dbReference type="Proteomes" id="UP000018542"/>
    </source>
</evidence>
<dbReference type="GO" id="GO:0046464">
    <property type="term" value="P:acylglycerol catabolic process"/>
    <property type="evidence" value="ECO:0007669"/>
    <property type="project" value="TreeGrafter"/>
</dbReference>
<dbReference type="SUPFAM" id="SSF53474">
    <property type="entry name" value="alpha/beta-Hydrolases"/>
    <property type="match status" value="1"/>
</dbReference>
<evidence type="ECO:0000313" key="2">
    <source>
        <dbReference type="EMBL" id="AHB47840.1"/>
    </source>
</evidence>
<dbReference type="PANTHER" id="PTHR43798:SF5">
    <property type="entry name" value="MONOACYLGLYCEROL LIPASE ABHD6"/>
    <property type="match status" value="1"/>
</dbReference>
<dbReference type="Pfam" id="PF00561">
    <property type="entry name" value="Abhydrolase_1"/>
    <property type="match status" value="1"/>
</dbReference>
<proteinExistence type="predicted"/>
<keyword evidence="2" id="KW-0575">Peroxidase</keyword>
<dbReference type="InterPro" id="IPR000073">
    <property type="entry name" value="AB_hydrolase_1"/>
</dbReference>
<feature type="domain" description="AB hydrolase-1" evidence="1">
    <location>
        <begin position="32"/>
        <end position="262"/>
    </location>
</feature>
<dbReference type="InterPro" id="IPR050266">
    <property type="entry name" value="AB_hydrolase_sf"/>
</dbReference>
<dbReference type="STRING" id="1029756.W911_04590"/>
<dbReference type="KEGG" id="hni:W911_04590"/>
<dbReference type="RefSeq" id="WP_023786326.1">
    <property type="nucleotide sequence ID" value="NC_022997.1"/>
</dbReference>
<gene>
    <name evidence="2" type="ORF">W911_04590</name>
</gene>
<protein>
    <submittedName>
        <fullName evidence="2">Peroxidase (Non-Heme peroxidase)</fullName>
    </submittedName>
</protein>
<dbReference type="PRINTS" id="PR00111">
    <property type="entry name" value="ABHYDROLASE"/>
</dbReference>
<accession>V5SCT1</accession>
<dbReference type="AlphaFoldDB" id="V5SCT1"/>
<sequence>MSTTFKTAATKTADVDGTPFVYREIGPTGGIPVVLLHHLTATLDDWDPRIVDGLAAHHHVVAFDNRGVGGSGGTTPTTVADMARDAVAFIEKLGFAQVDLFGFSLGGFIAQVIAESNPNLVRKLVLTGTAPAGGEGVANVGAVLQDAFAKAGETNTHPKQHLFFTPSRPGLTAAAEFLARLQERTEGLDKPVSNETIQAQITAIVGWQEADPSGLAAITQPTFIANGDRDIMVPTINSFELARRLPNAQLSIFPDAGHGGIFQYHEIFVKQVLDFLR</sequence>
<dbReference type="HOGENOM" id="CLU_020336_4_0_5"/>
<dbReference type="Proteomes" id="UP000018542">
    <property type="component" value="Chromosome"/>
</dbReference>
<dbReference type="PATRIC" id="fig|1029756.8.peg.962"/>
<dbReference type="GO" id="GO:0047372">
    <property type="term" value="F:monoacylglycerol lipase activity"/>
    <property type="evidence" value="ECO:0007669"/>
    <property type="project" value="TreeGrafter"/>
</dbReference>
<keyword evidence="2" id="KW-0560">Oxidoreductase</keyword>